<feature type="transmembrane region" description="Helical" evidence="1">
    <location>
        <begin position="37"/>
        <end position="56"/>
    </location>
</feature>
<accession>R0KY31</accession>
<dbReference type="Proteomes" id="UP000016927">
    <property type="component" value="Unassembled WGS sequence"/>
</dbReference>
<keyword evidence="1" id="KW-0472">Membrane</keyword>
<dbReference type="HOGENOM" id="CLU_1750205_0_0_1"/>
<proteinExistence type="predicted"/>
<evidence type="ECO:0000256" key="1">
    <source>
        <dbReference type="SAM" id="Phobius"/>
    </source>
</evidence>
<feature type="transmembrane region" description="Helical" evidence="1">
    <location>
        <begin position="94"/>
        <end position="123"/>
    </location>
</feature>
<evidence type="ECO:0000313" key="2">
    <source>
        <dbReference type="EMBL" id="EOB15127.1"/>
    </source>
</evidence>
<feature type="transmembrane region" description="Helical" evidence="1">
    <location>
        <begin position="63"/>
        <end position="88"/>
    </location>
</feature>
<gene>
    <name evidence="2" type="ORF">NBO_9g0004</name>
</gene>
<dbReference type="AlphaFoldDB" id="R0KY31"/>
<protein>
    <submittedName>
        <fullName evidence="2">Uncharacterized protein</fullName>
    </submittedName>
</protein>
<dbReference type="EMBL" id="KB908917">
    <property type="protein sequence ID" value="EOB15127.1"/>
    <property type="molecule type" value="Genomic_DNA"/>
</dbReference>
<keyword evidence="3" id="KW-1185">Reference proteome</keyword>
<reference evidence="2 3" key="1">
    <citation type="journal article" date="2013" name="BMC Genomics">
        <title>Comparative genomics of parasitic silkworm microsporidia reveal an association between genome expansion and host adaptation.</title>
        <authorList>
            <person name="Pan G."/>
            <person name="Xu J."/>
            <person name="Li T."/>
            <person name="Xia Q."/>
            <person name="Liu S.L."/>
            <person name="Zhang G."/>
            <person name="Li S."/>
            <person name="Li C."/>
            <person name="Liu H."/>
            <person name="Yang L."/>
            <person name="Liu T."/>
            <person name="Zhang X."/>
            <person name="Wu Z."/>
            <person name="Fan W."/>
            <person name="Dang X."/>
            <person name="Xiang H."/>
            <person name="Tao M."/>
            <person name="Li Y."/>
            <person name="Hu J."/>
            <person name="Li Z."/>
            <person name="Lin L."/>
            <person name="Luo J."/>
            <person name="Geng L."/>
            <person name="Wang L."/>
            <person name="Long M."/>
            <person name="Wan Y."/>
            <person name="He N."/>
            <person name="Zhang Z."/>
            <person name="Lu C."/>
            <person name="Keeling P.J."/>
            <person name="Wang J."/>
            <person name="Xiang Z."/>
            <person name="Zhou Z."/>
        </authorList>
    </citation>
    <scope>NUCLEOTIDE SEQUENCE [LARGE SCALE GENOMIC DNA]</scope>
    <source>
        <strain evidence="3">CQ1 / CVCC 102059</strain>
    </source>
</reference>
<dbReference type="VEuPathDB" id="MicrosporidiaDB:NBO_9g0004"/>
<evidence type="ECO:0000313" key="3">
    <source>
        <dbReference type="Proteomes" id="UP000016927"/>
    </source>
</evidence>
<organism evidence="2 3">
    <name type="scientific">Nosema bombycis (strain CQ1 / CVCC 102059)</name>
    <name type="common">Microsporidian parasite</name>
    <name type="synonym">Pebrine of silkworm</name>
    <dbReference type="NCBI Taxonomy" id="578461"/>
    <lineage>
        <taxon>Eukaryota</taxon>
        <taxon>Fungi</taxon>
        <taxon>Fungi incertae sedis</taxon>
        <taxon>Microsporidia</taxon>
        <taxon>Nosematidae</taxon>
        <taxon>Nosema</taxon>
    </lineage>
</organism>
<feature type="transmembrane region" description="Helical" evidence="1">
    <location>
        <begin position="12"/>
        <end position="31"/>
    </location>
</feature>
<dbReference type="OMA" id="YLFWITT"/>
<keyword evidence="1" id="KW-1133">Transmembrane helix</keyword>
<sequence>MYIPSFSLSKYLFWITTIVDVVNTIILLRFTGLNTNLIILCAIFVFAFKIPVFYVVQVSFDKMLIYASLVGVILSILYSVLTMVYLYVSDWIMLYFIPIIAYNIFQGFIIFIKGILGFNILILRTFLSVGSFMPSDLGFLQTTAQTSNLTGYTQ</sequence>
<name>R0KY31_NOSB1</name>
<keyword evidence="1" id="KW-0812">Transmembrane</keyword>